<feature type="compositionally biased region" description="Polar residues" evidence="1">
    <location>
        <begin position="90"/>
        <end position="101"/>
    </location>
</feature>
<feature type="region of interest" description="Disordered" evidence="1">
    <location>
        <begin position="74"/>
        <end position="119"/>
    </location>
</feature>
<sequence length="143" mass="16159">MDEKNSEKKTNRGRKGDLFLLPSLSTSRLVRRRDSEPRSDSSIDESMPRNLAKGKETMATHLIQEGVRTALYVRRPREERGLPGIDQAGTWDQSSIDSSISNREKTESRRGQLSSKRVAGRQLRALAGNETKASHWSTHYLHG</sequence>
<name>A0ABC8RSU7_9AQUA</name>
<evidence type="ECO:0000313" key="3">
    <source>
        <dbReference type="Proteomes" id="UP001642360"/>
    </source>
</evidence>
<dbReference type="EMBL" id="CAUOFW020001536">
    <property type="protein sequence ID" value="CAK9146079.1"/>
    <property type="molecule type" value="Genomic_DNA"/>
</dbReference>
<evidence type="ECO:0000313" key="2">
    <source>
        <dbReference type="EMBL" id="CAK9146079.1"/>
    </source>
</evidence>
<comment type="caution">
    <text evidence="2">The sequence shown here is derived from an EMBL/GenBank/DDBJ whole genome shotgun (WGS) entry which is preliminary data.</text>
</comment>
<evidence type="ECO:0000256" key="1">
    <source>
        <dbReference type="SAM" id="MobiDB-lite"/>
    </source>
</evidence>
<gene>
    <name evidence="2" type="ORF">ILEXP_LOCUS13919</name>
</gene>
<feature type="compositionally biased region" description="Basic and acidic residues" evidence="1">
    <location>
        <begin position="1"/>
        <end position="17"/>
    </location>
</feature>
<dbReference type="Proteomes" id="UP001642360">
    <property type="component" value="Unassembled WGS sequence"/>
</dbReference>
<dbReference type="AlphaFoldDB" id="A0ABC8RSU7"/>
<feature type="region of interest" description="Disordered" evidence="1">
    <location>
        <begin position="1"/>
        <end position="60"/>
    </location>
</feature>
<keyword evidence="3" id="KW-1185">Reference proteome</keyword>
<organism evidence="2 3">
    <name type="scientific">Ilex paraguariensis</name>
    <name type="common">yerba mate</name>
    <dbReference type="NCBI Taxonomy" id="185542"/>
    <lineage>
        <taxon>Eukaryota</taxon>
        <taxon>Viridiplantae</taxon>
        <taxon>Streptophyta</taxon>
        <taxon>Embryophyta</taxon>
        <taxon>Tracheophyta</taxon>
        <taxon>Spermatophyta</taxon>
        <taxon>Magnoliopsida</taxon>
        <taxon>eudicotyledons</taxon>
        <taxon>Gunneridae</taxon>
        <taxon>Pentapetalae</taxon>
        <taxon>asterids</taxon>
        <taxon>campanulids</taxon>
        <taxon>Aquifoliales</taxon>
        <taxon>Aquifoliaceae</taxon>
        <taxon>Ilex</taxon>
    </lineage>
</organism>
<accession>A0ABC8RSU7</accession>
<reference evidence="2 3" key="1">
    <citation type="submission" date="2024-02" db="EMBL/GenBank/DDBJ databases">
        <authorList>
            <person name="Vignale AGUSTIN F."/>
            <person name="Sosa J E."/>
            <person name="Modenutti C."/>
        </authorList>
    </citation>
    <scope>NUCLEOTIDE SEQUENCE [LARGE SCALE GENOMIC DNA]</scope>
</reference>
<feature type="compositionally biased region" description="Basic and acidic residues" evidence="1">
    <location>
        <begin position="32"/>
        <end position="41"/>
    </location>
</feature>
<protein>
    <submittedName>
        <fullName evidence="2">Uncharacterized protein</fullName>
    </submittedName>
</protein>
<proteinExistence type="predicted"/>